<dbReference type="EMBL" id="JAAEDL010000013">
    <property type="protein sequence ID" value="MBR0681702.1"/>
    <property type="molecule type" value="Genomic_DNA"/>
</dbReference>
<comment type="caution">
    <text evidence="6">The sequence shown here is derived from an EMBL/GenBank/DDBJ whole genome shotgun (WGS) entry which is preliminary data.</text>
</comment>
<dbReference type="Gene3D" id="2.40.50.100">
    <property type="match status" value="1"/>
</dbReference>
<dbReference type="Gene3D" id="1.10.287.470">
    <property type="entry name" value="Helix hairpin bin"/>
    <property type="match status" value="1"/>
</dbReference>
<comment type="similarity">
    <text evidence="1">Belongs to the membrane fusion protein (MFP) (TC 8.A.1) family.</text>
</comment>
<keyword evidence="7" id="KW-1185">Reference proteome</keyword>
<dbReference type="PANTHER" id="PTHR30469:SF38">
    <property type="entry name" value="HLYD FAMILY SECRETION PROTEIN"/>
    <property type="match status" value="1"/>
</dbReference>
<evidence type="ECO:0000259" key="5">
    <source>
        <dbReference type="Pfam" id="PF25917"/>
    </source>
</evidence>
<keyword evidence="4" id="KW-1133">Transmembrane helix</keyword>
<keyword evidence="2" id="KW-0175">Coiled coil</keyword>
<dbReference type="SUPFAM" id="SSF111369">
    <property type="entry name" value="HlyD-like secretion proteins"/>
    <property type="match status" value="1"/>
</dbReference>
<evidence type="ECO:0000256" key="3">
    <source>
        <dbReference type="SAM" id="MobiDB-lite"/>
    </source>
</evidence>
<feature type="transmembrane region" description="Helical" evidence="4">
    <location>
        <begin position="32"/>
        <end position="50"/>
    </location>
</feature>
<dbReference type="InterPro" id="IPR058625">
    <property type="entry name" value="MdtA-like_BSH"/>
</dbReference>
<evidence type="ECO:0000256" key="1">
    <source>
        <dbReference type="ARBA" id="ARBA00009477"/>
    </source>
</evidence>
<protein>
    <submittedName>
        <fullName evidence="6">Efflux RND transporter periplasmic adaptor subunit</fullName>
    </submittedName>
</protein>
<proteinExistence type="inferred from homology"/>
<dbReference type="NCBIfam" id="TIGR01730">
    <property type="entry name" value="RND_mfp"/>
    <property type="match status" value="1"/>
</dbReference>
<dbReference type="GO" id="GO:1990281">
    <property type="term" value="C:efflux pump complex"/>
    <property type="evidence" value="ECO:0007669"/>
    <property type="project" value="TreeGrafter"/>
</dbReference>
<dbReference type="RefSeq" id="WP_211847228.1">
    <property type="nucleotide sequence ID" value="NZ_JAAEDL010000013.1"/>
</dbReference>
<dbReference type="AlphaFoldDB" id="A0A9X9XDB6"/>
<evidence type="ECO:0000256" key="2">
    <source>
        <dbReference type="SAM" id="Coils"/>
    </source>
</evidence>
<evidence type="ECO:0000313" key="6">
    <source>
        <dbReference type="EMBL" id="MBR0681702.1"/>
    </source>
</evidence>
<dbReference type="GO" id="GO:0015562">
    <property type="term" value="F:efflux transmembrane transporter activity"/>
    <property type="evidence" value="ECO:0007669"/>
    <property type="project" value="TreeGrafter"/>
</dbReference>
<dbReference type="Gene3D" id="2.40.30.170">
    <property type="match status" value="1"/>
</dbReference>
<gene>
    <name evidence="6" type="ORF">GXW74_14505</name>
</gene>
<accession>A0A9X9XDB6</accession>
<reference evidence="6" key="2">
    <citation type="journal article" date="2021" name="Syst. Appl. Microbiol.">
        <title>Roseomonas hellenica sp. nov., isolated from roots of wild-growing Alkanna tinctoria.</title>
        <authorList>
            <person name="Rat A."/>
            <person name="Naranjo H.D."/>
            <person name="Lebbe L."/>
            <person name="Cnockaert M."/>
            <person name="Krigas N."/>
            <person name="Grigoriadou K."/>
            <person name="Maloupa E."/>
            <person name="Willems A."/>
        </authorList>
    </citation>
    <scope>NUCLEOTIDE SEQUENCE</scope>
    <source>
        <strain evidence="6">LMG 31228</strain>
    </source>
</reference>
<name>A0A9X9XDB6_9PROT</name>
<keyword evidence="4" id="KW-0472">Membrane</keyword>
<dbReference type="Gene3D" id="2.40.420.20">
    <property type="match status" value="1"/>
</dbReference>
<feature type="domain" description="Multidrug resistance protein MdtA-like barrel-sandwich hybrid" evidence="5">
    <location>
        <begin position="79"/>
        <end position="243"/>
    </location>
</feature>
<feature type="region of interest" description="Disordered" evidence="3">
    <location>
        <begin position="1"/>
        <end position="27"/>
    </location>
</feature>
<feature type="coiled-coil region" evidence="2">
    <location>
        <begin position="112"/>
        <end position="153"/>
    </location>
</feature>
<reference evidence="6" key="1">
    <citation type="submission" date="2020-01" db="EMBL/GenBank/DDBJ databases">
        <authorList>
            <person name="Rat A."/>
        </authorList>
    </citation>
    <scope>NUCLEOTIDE SEQUENCE</scope>
    <source>
        <strain evidence="6">LMG 31228</strain>
    </source>
</reference>
<dbReference type="InterPro" id="IPR006143">
    <property type="entry name" value="RND_pump_MFP"/>
</dbReference>
<sequence>MDDGAAAHQGALPSLSEARPPPPPRRRRGRRWLLLAAAAGLALFGWRYAVPARADAVLVRAAPFTRSVTGPALLDALVKVEVSARIQGRILDLPVEEGARVEAGEILARLDVADAAHQLAQARAETEAARRAVTEAESDRDGAEAALLRARADHGRKAELLPRGFATRAEFDAARATLDQAVASAERSRSAVLRARDKLAATEAAERVAELRVADGTVAAPVGGIVTDRLHSVGDVVAAGTTILRLVDPASIVLAARLDESVMAMVAPGQAAEIRYVSYPGRVFPGTVLRLGRSVDTTTREFTIEVTPGTLPPHWAIGQRATVSLVTGSAPAVIAVPQDALAPRGGRTGLWIAEGGQRARWREVRLGAAAQGRIEVLEGLGEGEIVLRRPRGLYAAAPVAPVLEGEPR</sequence>
<evidence type="ECO:0000313" key="7">
    <source>
        <dbReference type="Proteomes" id="UP001138709"/>
    </source>
</evidence>
<organism evidence="6 7">
    <name type="scientific">Neoroseomonas eburnea</name>
    <dbReference type="NCBI Taxonomy" id="1346889"/>
    <lineage>
        <taxon>Bacteria</taxon>
        <taxon>Pseudomonadati</taxon>
        <taxon>Pseudomonadota</taxon>
        <taxon>Alphaproteobacteria</taxon>
        <taxon>Acetobacterales</taxon>
        <taxon>Acetobacteraceae</taxon>
        <taxon>Neoroseomonas</taxon>
    </lineage>
</organism>
<dbReference type="Proteomes" id="UP001138709">
    <property type="component" value="Unassembled WGS sequence"/>
</dbReference>
<keyword evidence="4" id="KW-0812">Transmembrane</keyword>
<dbReference type="PANTHER" id="PTHR30469">
    <property type="entry name" value="MULTIDRUG RESISTANCE PROTEIN MDTA"/>
    <property type="match status" value="1"/>
</dbReference>
<evidence type="ECO:0000256" key="4">
    <source>
        <dbReference type="SAM" id="Phobius"/>
    </source>
</evidence>
<dbReference type="Pfam" id="PF25917">
    <property type="entry name" value="BSH_RND"/>
    <property type="match status" value="1"/>
</dbReference>